<keyword evidence="1" id="KW-0812">Transmembrane</keyword>
<dbReference type="InterPro" id="IPR036719">
    <property type="entry name" value="Neuro-gated_channel_TM_sf"/>
</dbReference>
<gene>
    <name evidence="3" type="ORF">DILT_LOCUS6133</name>
</gene>
<keyword evidence="4" id="KW-1185">Reference proteome</keyword>
<keyword evidence="1" id="KW-0472">Membrane</keyword>
<feature type="domain" description="Neurotransmitter-gated ion-channel transmembrane" evidence="2">
    <location>
        <begin position="12"/>
        <end position="126"/>
    </location>
</feature>
<evidence type="ECO:0000313" key="3">
    <source>
        <dbReference type="EMBL" id="VDN10302.1"/>
    </source>
</evidence>
<reference evidence="3 4" key="1">
    <citation type="submission" date="2018-11" db="EMBL/GenBank/DDBJ databases">
        <authorList>
            <consortium name="Pathogen Informatics"/>
        </authorList>
    </citation>
    <scope>NUCLEOTIDE SEQUENCE [LARGE SCALE GENOMIC DNA]</scope>
</reference>
<dbReference type="OrthoDB" id="5975154at2759"/>
<dbReference type="EMBL" id="UYRU01048863">
    <property type="protein sequence ID" value="VDN10302.1"/>
    <property type="molecule type" value="Genomic_DNA"/>
</dbReference>
<dbReference type="Pfam" id="PF02932">
    <property type="entry name" value="Neur_chan_memb"/>
    <property type="match status" value="1"/>
</dbReference>
<dbReference type="GO" id="GO:0016020">
    <property type="term" value="C:membrane"/>
    <property type="evidence" value="ECO:0007669"/>
    <property type="project" value="InterPro"/>
</dbReference>
<evidence type="ECO:0000256" key="1">
    <source>
        <dbReference type="SAM" id="Phobius"/>
    </source>
</evidence>
<evidence type="ECO:0000313" key="4">
    <source>
        <dbReference type="Proteomes" id="UP000281553"/>
    </source>
</evidence>
<dbReference type="CDD" id="cd19064">
    <property type="entry name" value="LGIC_TM_nAChR"/>
    <property type="match status" value="1"/>
</dbReference>
<dbReference type="InterPro" id="IPR006201">
    <property type="entry name" value="Neur_channel"/>
</dbReference>
<organism evidence="3 4">
    <name type="scientific">Dibothriocephalus latus</name>
    <name type="common">Fish tapeworm</name>
    <name type="synonym">Diphyllobothrium latum</name>
    <dbReference type="NCBI Taxonomy" id="60516"/>
    <lineage>
        <taxon>Eukaryota</taxon>
        <taxon>Metazoa</taxon>
        <taxon>Spiralia</taxon>
        <taxon>Lophotrochozoa</taxon>
        <taxon>Platyhelminthes</taxon>
        <taxon>Cestoda</taxon>
        <taxon>Eucestoda</taxon>
        <taxon>Diphyllobothriidea</taxon>
        <taxon>Diphyllobothriidae</taxon>
        <taxon>Dibothriocephalus</taxon>
    </lineage>
</organism>
<proteinExistence type="predicted"/>
<name>A0A3P7NPH1_DIBLA</name>
<evidence type="ECO:0000259" key="2">
    <source>
        <dbReference type="Pfam" id="PF02932"/>
    </source>
</evidence>
<dbReference type="Proteomes" id="UP000281553">
    <property type="component" value="Unassembled WGS sequence"/>
</dbReference>
<dbReference type="GO" id="GO:0005216">
    <property type="term" value="F:monoatomic ion channel activity"/>
    <property type="evidence" value="ECO:0007669"/>
    <property type="project" value="InterPro"/>
</dbReference>
<dbReference type="AlphaFoldDB" id="A0A3P7NPH1"/>
<dbReference type="SUPFAM" id="SSF90112">
    <property type="entry name" value="Neurotransmitter-gated ion-channel transmembrane pore"/>
    <property type="match status" value="1"/>
</dbReference>
<sequence length="218" mass="24288">MRRKTLFYTINLIVPCVGIAFLTILVFYLPSQSGGKISLSINILLSLTVFLLLLTESIPPTGLVIPLIGKYLLFTMILVTLSILKTIFVLNLSNRTPNSPVPLLFRQNSRVTQLLRFIGLEPPQTPRRDSIYQTTAIPSAAFGEAQDDWIYLSMVFDRLFLCFFVAVCLTGALTIIFQAPALYDTTEALTSANIPEFIHLTLQSATNNSNIEIKLETV</sequence>
<dbReference type="InterPro" id="IPR006029">
    <property type="entry name" value="Neurotrans-gated_channel_TM"/>
</dbReference>
<keyword evidence="1" id="KW-1133">Transmembrane helix</keyword>
<dbReference type="GO" id="GO:0004888">
    <property type="term" value="F:transmembrane signaling receptor activity"/>
    <property type="evidence" value="ECO:0007669"/>
    <property type="project" value="InterPro"/>
</dbReference>
<dbReference type="InterPro" id="IPR038050">
    <property type="entry name" value="Neuro_actylchol_rec"/>
</dbReference>
<dbReference type="PANTHER" id="PTHR18945">
    <property type="entry name" value="NEUROTRANSMITTER GATED ION CHANNEL"/>
    <property type="match status" value="1"/>
</dbReference>
<dbReference type="FunFam" id="1.20.58.390:FF:000043">
    <property type="entry name" value="AcetylCholine Receptor"/>
    <property type="match status" value="1"/>
</dbReference>
<protein>
    <recommendedName>
        <fullName evidence="2">Neurotransmitter-gated ion-channel transmembrane domain-containing protein</fullName>
    </recommendedName>
</protein>
<feature type="transmembrane region" description="Helical" evidence="1">
    <location>
        <begin position="71"/>
        <end position="90"/>
    </location>
</feature>
<feature type="transmembrane region" description="Helical" evidence="1">
    <location>
        <begin position="159"/>
        <end position="179"/>
    </location>
</feature>
<accession>A0A3P7NPH1</accession>
<dbReference type="Gene3D" id="1.20.58.390">
    <property type="entry name" value="Neurotransmitter-gated ion-channel transmembrane domain"/>
    <property type="match status" value="1"/>
</dbReference>
<feature type="transmembrane region" description="Helical" evidence="1">
    <location>
        <begin position="6"/>
        <end position="29"/>
    </location>
</feature>